<sequence>MFSRMVVHRLWAPTEAQIEEAVFVCFRAFKGDISLKCMSGGIPENGRVYLKAMLKAGALEGQIYVATDGESGKFRAVALLFPPGRRMFHSDAQCKYWNTFWELLDSETQEWWNQFREKMTQVENEVFGPNGILKLWWVNLMATDPPYQQRGFGSALISKICDIASEHELQRDIGLATQSNENSLWYQSLGFKERKGVDIPSKPFGDHFPCYMLSRSSRLIDSHVF</sequence>
<dbReference type="InterPro" id="IPR000182">
    <property type="entry name" value="GNAT_dom"/>
</dbReference>
<evidence type="ECO:0000259" key="1">
    <source>
        <dbReference type="PROSITE" id="PS51186"/>
    </source>
</evidence>
<dbReference type="AlphaFoldDB" id="A0AA39MF80"/>
<dbReference type="Proteomes" id="UP001175226">
    <property type="component" value="Unassembled WGS sequence"/>
</dbReference>
<comment type="caution">
    <text evidence="2">The sequence shown here is derived from an EMBL/GenBank/DDBJ whole genome shotgun (WGS) entry which is preliminary data.</text>
</comment>
<feature type="domain" description="N-acetyltransferase" evidence="1">
    <location>
        <begin position="82"/>
        <end position="217"/>
    </location>
</feature>
<dbReference type="PANTHER" id="PTHR42791">
    <property type="entry name" value="GNAT FAMILY ACETYLTRANSFERASE"/>
    <property type="match status" value="1"/>
</dbReference>
<evidence type="ECO:0000313" key="3">
    <source>
        <dbReference type="Proteomes" id="UP001175226"/>
    </source>
</evidence>
<organism evidence="2 3">
    <name type="scientific">Armillaria borealis</name>
    <dbReference type="NCBI Taxonomy" id="47425"/>
    <lineage>
        <taxon>Eukaryota</taxon>
        <taxon>Fungi</taxon>
        <taxon>Dikarya</taxon>
        <taxon>Basidiomycota</taxon>
        <taxon>Agaricomycotina</taxon>
        <taxon>Agaricomycetes</taxon>
        <taxon>Agaricomycetidae</taxon>
        <taxon>Agaricales</taxon>
        <taxon>Marasmiineae</taxon>
        <taxon>Physalacriaceae</taxon>
        <taxon>Armillaria</taxon>
    </lineage>
</organism>
<dbReference type="SUPFAM" id="SSF55729">
    <property type="entry name" value="Acyl-CoA N-acyltransferases (Nat)"/>
    <property type="match status" value="1"/>
</dbReference>
<dbReference type="InterPro" id="IPR052523">
    <property type="entry name" value="Trichothecene_AcTrans"/>
</dbReference>
<protein>
    <recommendedName>
        <fullName evidence="1">N-acetyltransferase domain-containing protein</fullName>
    </recommendedName>
</protein>
<accession>A0AA39MF80</accession>
<reference evidence="2" key="1">
    <citation type="submission" date="2023-06" db="EMBL/GenBank/DDBJ databases">
        <authorList>
            <consortium name="Lawrence Berkeley National Laboratory"/>
            <person name="Ahrendt S."/>
            <person name="Sahu N."/>
            <person name="Indic B."/>
            <person name="Wong-Bajracharya J."/>
            <person name="Merenyi Z."/>
            <person name="Ke H.-M."/>
            <person name="Monk M."/>
            <person name="Kocsube S."/>
            <person name="Drula E."/>
            <person name="Lipzen A."/>
            <person name="Balint B."/>
            <person name="Henrissat B."/>
            <person name="Andreopoulos B."/>
            <person name="Martin F.M."/>
            <person name="Harder C.B."/>
            <person name="Rigling D."/>
            <person name="Ford K.L."/>
            <person name="Foster G.D."/>
            <person name="Pangilinan J."/>
            <person name="Papanicolaou A."/>
            <person name="Barry K."/>
            <person name="LaButti K."/>
            <person name="Viragh M."/>
            <person name="Koriabine M."/>
            <person name="Yan M."/>
            <person name="Riley R."/>
            <person name="Champramary S."/>
            <person name="Plett K.L."/>
            <person name="Tsai I.J."/>
            <person name="Slot J."/>
            <person name="Sipos G."/>
            <person name="Plett J."/>
            <person name="Nagy L.G."/>
            <person name="Grigoriev I.V."/>
        </authorList>
    </citation>
    <scope>NUCLEOTIDE SEQUENCE</scope>
    <source>
        <strain evidence="2">FPL87.14</strain>
    </source>
</reference>
<proteinExistence type="predicted"/>
<dbReference type="Gene3D" id="3.40.630.30">
    <property type="match status" value="1"/>
</dbReference>
<evidence type="ECO:0000313" key="2">
    <source>
        <dbReference type="EMBL" id="KAK0432646.1"/>
    </source>
</evidence>
<dbReference type="GO" id="GO:0016747">
    <property type="term" value="F:acyltransferase activity, transferring groups other than amino-acyl groups"/>
    <property type="evidence" value="ECO:0007669"/>
    <property type="project" value="InterPro"/>
</dbReference>
<dbReference type="CDD" id="cd04301">
    <property type="entry name" value="NAT_SF"/>
    <property type="match status" value="1"/>
</dbReference>
<dbReference type="PANTHER" id="PTHR42791:SF1">
    <property type="entry name" value="N-ACETYLTRANSFERASE DOMAIN-CONTAINING PROTEIN"/>
    <property type="match status" value="1"/>
</dbReference>
<keyword evidence="3" id="KW-1185">Reference proteome</keyword>
<dbReference type="PROSITE" id="PS51186">
    <property type="entry name" value="GNAT"/>
    <property type="match status" value="1"/>
</dbReference>
<dbReference type="InterPro" id="IPR016181">
    <property type="entry name" value="Acyl_CoA_acyltransferase"/>
</dbReference>
<dbReference type="EMBL" id="JAUEPT010000091">
    <property type="protein sequence ID" value="KAK0432646.1"/>
    <property type="molecule type" value="Genomic_DNA"/>
</dbReference>
<gene>
    <name evidence="2" type="ORF">EV421DRAFT_1848007</name>
</gene>
<dbReference type="Pfam" id="PF13508">
    <property type="entry name" value="Acetyltransf_7"/>
    <property type="match status" value="1"/>
</dbReference>
<name>A0AA39MF80_9AGAR</name>